<dbReference type="InterPro" id="IPR036237">
    <property type="entry name" value="Xyl_isomerase-like_sf"/>
</dbReference>
<reference evidence="2 3" key="1">
    <citation type="submission" date="2021-03" db="EMBL/GenBank/DDBJ databases">
        <title>Genomic Encyclopedia of Type Strains, Phase IV (KMG-IV): sequencing the most valuable type-strain genomes for metagenomic binning, comparative biology and taxonomic classification.</title>
        <authorList>
            <person name="Goeker M."/>
        </authorList>
    </citation>
    <scope>NUCLEOTIDE SEQUENCE [LARGE SCALE GENOMIC DNA]</scope>
    <source>
        <strain evidence="2 3">DSM 24950</strain>
    </source>
</reference>
<keyword evidence="2" id="KW-0413">Isomerase</keyword>
<protein>
    <submittedName>
        <fullName evidence="2">Sugar phosphate isomerase/epimerase</fullName>
    </submittedName>
</protein>
<gene>
    <name evidence="2" type="ORF">J2Z65_002325</name>
</gene>
<organism evidence="2 3">
    <name type="scientific">Paenibacillus aceris</name>
    <dbReference type="NCBI Taxonomy" id="869555"/>
    <lineage>
        <taxon>Bacteria</taxon>
        <taxon>Bacillati</taxon>
        <taxon>Bacillota</taxon>
        <taxon>Bacilli</taxon>
        <taxon>Bacillales</taxon>
        <taxon>Paenibacillaceae</taxon>
        <taxon>Paenibacillus</taxon>
    </lineage>
</organism>
<dbReference type="EMBL" id="JAGGKV010000005">
    <property type="protein sequence ID" value="MBP1963109.1"/>
    <property type="molecule type" value="Genomic_DNA"/>
</dbReference>
<dbReference type="Proteomes" id="UP001519344">
    <property type="component" value="Unassembled WGS sequence"/>
</dbReference>
<dbReference type="GO" id="GO:0016853">
    <property type="term" value="F:isomerase activity"/>
    <property type="evidence" value="ECO:0007669"/>
    <property type="project" value="UniProtKB-KW"/>
</dbReference>
<keyword evidence="3" id="KW-1185">Reference proteome</keyword>
<dbReference type="SUPFAM" id="SSF51658">
    <property type="entry name" value="Xylose isomerase-like"/>
    <property type="match status" value="1"/>
</dbReference>
<evidence type="ECO:0000259" key="1">
    <source>
        <dbReference type="Pfam" id="PF01261"/>
    </source>
</evidence>
<feature type="domain" description="Xylose isomerase-like TIM barrel" evidence="1">
    <location>
        <begin position="29"/>
        <end position="260"/>
    </location>
</feature>
<name>A0ABS4HWR4_9BACL</name>
<dbReference type="InterPro" id="IPR013022">
    <property type="entry name" value="Xyl_isomerase-like_TIM-brl"/>
</dbReference>
<accession>A0ABS4HWR4</accession>
<dbReference type="RefSeq" id="WP_167066476.1">
    <property type="nucleotide sequence ID" value="NZ_JAAOZR010000045.1"/>
</dbReference>
<comment type="caution">
    <text evidence="2">The sequence shown here is derived from an EMBL/GenBank/DDBJ whole genome shotgun (WGS) entry which is preliminary data.</text>
</comment>
<dbReference type="PANTHER" id="PTHR12110">
    <property type="entry name" value="HYDROXYPYRUVATE ISOMERASE"/>
    <property type="match status" value="1"/>
</dbReference>
<sequence>MNPKISIGSWAFAFGPFARSPWPFTQILQYAGASGYDGVEINGFAPHPTPYSHPTKESRQGLLEEIQSYGLGISGYAPDFTSVPPDRCNQDDYLELLQTYIAFSADLGIDTIRVDTVSPPAELSVGEYEDNFDRLVATWRASAKLAAVAGMTIVWEFEPGFWLNKPSEVKRLVEAVGHPAFKVLFDTSHAYMSGVVGARHVGEKELLQGGIIEYAKLLQDHIGHLHLIDSDGTLHDEETSTHAAFGAGKVDFAGFLSAMKPVISQMEWWCVDFCFNAEVEEWGRRAIPFIREGIKEVD</sequence>
<dbReference type="PANTHER" id="PTHR12110:SF21">
    <property type="entry name" value="XYLOSE ISOMERASE-LIKE TIM BARREL DOMAIN-CONTAINING PROTEIN"/>
    <property type="match status" value="1"/>
</dbReference>
<proteinExistence type="predicted"/>
<dbReference type="Gene3D" id="3.20.20.150">
    <property type="entry name" value="Divalent-metal-dependent TIM barrel enzymes"/>
    <property type="match status" value="1"/>
</dbReference>
<dbReference type="InterPro" id="IPR050312">
    <property type="entry name" value="IolE/XylAMocC-like"/>
</dbReference>
<dbReference type="Pfam" id="PF01261">
    <property type="entry name" value="AP_endonuc_2"/>
    <property type="match status" value="1"/>
</dbReference>
<evidence type="ECO:0000313" key="3">
    <source>
        <dbReference type="Proteomes" id="UP001519344"/>
    </source>
</evidence>
<evidence type="ECO:0000313" key="2">
    <source>
        <dbReference type="EMBL" id="MBP1963109.1"/>
    </source>
</evidence>